<dbReference type="Gramene" id="rna29882">
    <property type="protein sequence ID" value="RHN54795.1"/>
    <property type="gene ID" value="gene29882"/>
</dbReference>
<dbReference type="EMBL" id="PSQE01000005">
    <property type="protein sequence ID" value="RHN54795.1"/>
    <property type="molecule type" value="Genomic_DNA"/>
</dbReference>
<evidence type="ECO:0008006" key="4">
    <source>
        <dbReference type="Google" id="ProtNLM"/>
    </source>
</evidence>
<proteinExistence type="predicted"/>
<dbReference type="Proteomes" id="UP000265566">
    <property type="component" value="Chromosome 5"/>
</dbReference>
<comment type="caution">
    <text evidence="2">The sequence shown here is derived from an EMBL/GenBank/DDBJ whole genome shotgun (WGS) entry which is preliminary data.</text>
</comment>
<keyword evidence="1" id="KW-0472">Membrane</keyword>
<name>A0A396HTS4_MEDTR</name>
<accession>A0A396HTS4</accession>
<reference evidence="3" key="1">
    <citation type="journal article" date="2018" name="Nat. Plants">
        <title>Whole-genome landscape of Medicago truncatula symbiotic genes.</title>
        <authorList>
            <person name="Pecrix Y."/>
            <person name="Staton S.E."/>
            <person name="Sallet E."/>
            <person name="Lelandais-Briere C."/>
            <person name="Moreau S."/>
            <person name="Carrere S."/>
            <person name="Blein T."/>
            <person name="Jardinaud M.F."/>
            <person name="Latrasse D."/>
            <person name="Zouine M."/>
            <person name="Zahm M."/>
            <person name="Kreplak J."/>
            <person name="Mayjonade B."/>
            <person name="Satge C."/>
            <person name="Perez M."/>
            <person name="Cauet S."/>
            <person name="Marande W."/>
            <person name="Chantry-Darmon C."/>
            <person name="Lopez-Roques C."/>
            <person name="Bouchez O."/>
            <person name="Berard A."/>
            <person name="Debelle F."/>
            <person name="Munos S."/>
            <person name="Bendahmane A."/>
            <person name="Berges H."/>
            <person name="Niebel A."/>
            <person name="Buitink J."/>
            <person name="Frugier F."/>
            <person name="Benhamed M."/>
            <person name="Crespi M."/>
            <person name="Gouzy J."/>
            <person name="Gamas P."/>
        </authorList>
    </citation>
    <scope>NUCLEOTIDE SEQUENCE [LARGE SCALE GENOMIC DNA]</scope>
    <source>
        <strain evidence="3">cv. Jemalong A17</strain>
    </source>
</reference>
<keyword evidence="1" id="KW-1133">Transmembrane helix</keyword>
<feature type="transmembrane region" description="Helical" evidence="1">
    <location>
        <begin position="21"/>
        <end position="39"/>
    </location>
</feature>
<feature type="transmembrane region" description="Helical" evidence="1">
    <location>
        <begin position="113"/>
        <end position="135"/>
    </location>
</feature>
<keyword evidence="1" id="KW-0812">Transmembrane</keyword>
<sequence length="137" mass="14915">MEVVGIGVIRLGVGTLRMIMRSLWVVFVLGFCFVCPLLSTCADLRFGSISSKKRGSIGGRIRMSVGLSVIGCLFGLIRGKSRDLTLALVLVVNFIDFGGVGVFFGVFMYEMYVFSFGCSAYIRCPFLCCICSSCART</sequence>
<evidence type="ECO:0000313" key="2">
    <source>
        <dbReference type="EMBL" id="RHN54795.1"/>
    </source>
</evidence>
<feature type="transmembrane region" description="Helical" evidence="1">
    <location>
        <begin position="84"/>
        <end position="107"/>
    </location>
</feature>
<organism evidence="2 3">
    <name type="scientific">Medicago truncatula</name>
    <name type="common">Barrel medic</name>
    <name type="synonym">Medicago tribuloides</name>
    <dbReference type="NCBI Taxonomy" id="3880"/>
    <lineage>
        <taxon>Eukaryota</taxon>
        <taxon>Viridiplantae</taxon>
        <taxon>Streptophyta</taxon>
        <taxon>Embryophyta</taxon>
        <taxon>Tracheophyta</taxon>
        <taxon>Spermatophyta</taxon>
        <taxon>Magnoliopsida</taxon>
        <taxon>eudicotyledons</taxon>
        <taxon>Gunneridae</taxon>
        <taxon>Pentapetalae</taxon>
        <taxon>rosids</taxon>
        <taxon>fabids</taxon>
        <taxon>Fabales</taxon>
        <taxon>Fabaceae</taxon>
        <taxon>Papilionoideae</taxon>
        <taxon>50 kb inversion clade</taxon>
        <taxon>NPAAA clade</taxon>
        <taxon>Hologalegina</taxon>
        <taxon>IRL clade</taxon>
        <taxon>Trifolieae</taxon>
        <taxon>Medicago</taxon>
    </lineage>
</organism>
<feature type="transmembrane region" description="Helical" evidence="1">
    <location>
        <begin position="59"/>
        <end position="77"/>
    </location>
</feature>
<protein>
    <recommendedName>
        <fullName evidence="4">Transmembrane protein</fullName>
    </recommendedName>
</protein>
<evidence type="ECO:0000313" key="3">
    <source>
        <dbReference type="Proteomes" id="UP000265566"/>
    </source>
</evidence>
<gene>
    <name evidence="2" type="ORF">MtrunA17_Chr5g0410751</name>
</gene>
<dbReference type="AlphaFoldDB" id="A0A396HTS4"/>
<evidence type="ECO:0000256" key="1">
    <source>
        <dbReference type="SAM" id="Phobius"/>
    </source>
</evidence>